<evidence type="ECO:0000256" key="3">
    <source>
        <dbReference type="ARBA" id="ARBA00004463"/>
    </source>
</evidence>
<evidence type="ECO:0000256" key="7">
    <source>
        <dbReference type="SAM" id="Coils"/>
    </source>
</evidence>
<dbReference type="InterPro" id="IPR051722">
    <property type="entry name" value="Endocytosis_PI4K-reg_protein"/>
</dbReference>
<evidence type="ECO:0000256" key="5">
    <source>
        <dbReference type="ARBA" id="ARBA00038251"/>
    </source>
</evidence>
<keyword evidence="4" id="KW-0254">Endocytosis</keyword>
<dbReference type="Proteomes" id="UP000515788">
    <property type="component" value="Chromosome 5"/>
</dbReference>
<dbReference type="OrthoDB" id="29013at2759"/>
<evidence type="ECO:0000256" key="1">
    <source>
        <dbReference type="ARBA" id="ARBA00002550"/>
    </source>
</evidence>
<dbReference type="SUPFAM" id="SSF48452">
    <property type="entry name" value="TPR-like"/>
    <property type="match status" value="2"/>
</dbReference>
<organism evidence="8 9">
    <name type="scientific">Torulaspora globosa</name>
    <dbReference type="NCBI Taxonomy" id="48254"/>
    <lineage>
        <taxon>Eukaryota</taxon>
        <taxon>Fungi</taxon>
        <taxon>Dikarya</taxon>
        <taxon>Ascomycota</taxon>
        <taxon>Saccharomycotina</taxon>
        <taxon>Saccharomycetes</taxon>
        <taxon>Saccharomycetales</taxon>
        <taxon>Saccharomycetaceae</taxon>
        <taxon>Torulaspora</taxon>
    </lineage>
</organism>
<feature type="coiled-coil region" evidence="7">
    <location>
        <begin position="580"/>
        <end position="610"/>
    </location>
</feature>
<comment type="function">
    <text evidence="1">Involved in endocytosis.</text>
</comment>
<dbReference type="AlphaFoldDB" id="A0A7G3ZJA1"/>
<dbReference type="GO" id="GO:0005886">
    <property type="term" value="C:plasma membrane"/>
    <property type="evidence" value="ECO:0007669"/>
    <property type="project" value="UniProtKB-SubCell"/>
</dbReference>
<accession>A0A7G3ZJA1</accession>
<evidence type="ECO:0000313" key="9">
    <source>
        <dbReference type="Proteomes" id="UP000515788"/>
    </source>
</evidence>
<reference evidence="8 9" key="1">
    <citation type="submission" date="2020-06" db="EMBL/GenBank/DDBJ databases">
        <title>The yeast mating-type switching endonuclease HO is a domesticated member of an unorthodox homing genetic element family.</title>
        <authorList>
            <person name="Coughlan A.Y."/>
            <person name="Lombardi L."/>
            <person name="Braun-Galleani S."/>
            <person name="Martos A.R."/>
            <person name="Galeote V."/>
            <person name="Bigey F."/>
            <person name="Dequin S."/>
            <person name="Byrne K.P."/>
            <person name="Wolfe K.H."/>
        </authorList>
    </citation>
    <scope>NUCLEOTIDE SEQUENCE [LARGE SCALE GENOMIC DNA]</scope>
    <source>
        <strain evidence="8 9">CBS764</strain>
    </source>
</reference>
<comment type="subcellular location">
    <subcellularLocation>
        <location evidence="2">Cell membrane</location>
        <topology evidence="2">Peripheral membrane protein</topology>
        <orientation evidence="2">Cytoplasmic side</orientation>
    </subcellularLocation>
    <subcellularLocation>
        <location evidence="3">Cytoplasmic granule</location>
    </subcellularLocation>
</comment>
<keyword evidence="9" id="KW-1185">Reference proteome</keyword>
<evidence type="ECO:0000256" key="4">
    <source>
        <dbReference type="ARBA" id="ARBA00022583"/>
    </source>
</evidence>
<dbReference type="EMBL" id="CP059250">
    <property type="protein sequence ID" value="QLL33587.1"/>
    <property type="molecule type" value="Genomic_DNA"/>
</dbReference>
<sequence length="760" mass="86459">MVVLGDAIERSLAARLLGAGEFNSGDAVLDRALRLQFRVQYHLFGAGMTAVVGQVLLDECEKVGGCLAASAREAQTSRLIDKVLHNTRGVLCFHLGEMEDAVTQLEAARAIGIGYGEFGRYLELENLYYRGLCQDSPALYGSELAEVVEAIPDESQGLALHYLYAILEKLAKEANKTEMLKQLPQTSSVGLMARHFSREIREKELLSLAQAVLQKAKFPQAKETNDVELERFHAFMSYYFRTQKSVSAEWGDFIVASMQRTFQSVKVAKSAMLYFAKTNGKATHSRRESVLNFINFARYAEKHYVISGGTYQDVMSLIDCYSFVLRMARDESWNIESVFNVEETTNKLLKLLHFFYHEYNFPLMENAESLNWLENSSKLFLPRTVSRTLSEAWEVLYQVRAESLKHMVSNDLACYLSNAMCAAPKGSNLADLQFEYSYVLASQRKIEPAIKVLKSVLLEANPELYKAWHLLALCESIHENKEVSFKIVCSVLEAMKESLAENKLRILDRWQFIQLKLTQLSLIDELFGTLDASEMLPEVFELYSVLFPADTEEFDRIGDKCKQSKEYLLQAIWIFAANLYMRLGDKVEDAKKAISEAEQVTDKFKNLNCDLARGYLKLINGEPRAALSNFETVLFYDPLNVNALIGFAQIIFPEELNESEAALREYWHLEESNKGAHSAGGTTQQVFVSDLDKSAACARLKFLLEYAITKSIEAYHSPEVWWYLSSIYEKYEDQSYKASLLNCIRYKESDPIRAFQSCNF</sequence>
<evidence type="ECO:0000313" key="8">
    <source>
        <dbReference type="EMBL" id="QLL33587.1"/>
    </source>
</evidence>
<name>A0A7G3ZJA1_9SACH</name>
<dbReference type="GeneID" id="59326783"/>
<evidence type="ECO:0000256" key="6">
    <source>
        <dbReference type="ARBA" id="ARBA00039231"/>
    </source>
</evidence>
<dbReference type="Gene3D" id="1.25.40.10">
    <property type="entry name" value="Tetratricopeptide repeat domain"/>
    <property type="match status" value="1"/>
</dbReference>
<protein>
    <recommendedName>
        <fullName evidence="6">Cargo-transport protein YPP1</fullName>
    </recommendedName>
</protein>
<dbReference type="PANTHER" id="PTHR23083:SF464">
    <property type="entry name" value="TETRATRICOPEPTIDE REPEAT DOMAIN 7, ISOFORM A"/>
    <property type="match status" value="1"/>
</dbReference>
<comment type="similarity">
    <text evidence="5">Belongs to the YPP1 family.</text>
</comment>
<dbReference type="GO" id="GO:0006897">
    <property type="term" value="P:endocytosis"/>
    <property type="evidence" value="ECO:0007669"/>
    <property type="project" value="UniProtKB-KW"/>
</dbReference>
<keyword evidence="7" id="KW-0175">Coiled coil</keyword>
<evidence type="ECO:0000256" key="2">
    <source>
        <dbReference type="ARBA" id="ARBA00004413"/>
    </source>
</evidence>
<dbReference type="KEGG" id="tgb:HG536_0E04980"/>
<proteinExistence type="inferred from homology"/>
<dbReference type="CDD" id="cd23270">
    <property type="entry name" value="YPP1"/>
    <property type="match status" value="1"/>
</dbReference>
<gene>
    <name evidence="8" type="ORF">HG536_0E04980</name>
</gene>
<dbReference type="RefSeq" id="XP_037140261.1">
    <property type="nucleotide sequence ID" value="XM_037284365.1"/>
</dbReference>
<dbReference type="PANTHER" id="PTHR23083">
    <property type="entry name" value="TETRATRICOPEPTIDE REPEAT PROTEIN, TPR"/>
    <property type="match status" value="1"/>
</dbReference>
<dbReference type="InterPro" id="IPR011990">
    <property type="entry name" value="TPR-like_helical_dom_sf"/>
</dbReference>